<feature type="transmembrane region" description="Helical" evidence="1">
    <location>
        <begin position="117"/>
        <end position="140"/>
    </location>
</feature>
<feature type="transmembrane region" description="Helical" evidence="1">
    <location>
        <begin position="156"/>
        <end position="176"/>
    </location>
</feature>
<accession>A0ABD1RW31</accession>
<name>A0ABD1RW31_9LAMI</name>
<feature type="transmembrane region" description="Helical" evidence="1">
    <location>
        <begin position="357"/>
        <end position="376"/>
    </location>
</feature>
<feature type="transmembrane region" description="Helical" evidence="1">
    <location>
        <begin position="232"/>
        <end position="254"/>
    </location>
</feature>
<evidence type="ECO:0000313" key="2">
    <source>
        <dbReference type="EMBL" id="KAL2492650.1"/>
    </source>
</evidence>
<dbReference type="PANTHER" id="PTHR35307:SF3">
    <property type="entry name" value="DUF4220 DOMAIN-CONTAINING PROTEIN"/>
    <property type="match status" value="1"/>
</dbReference>
<dbReference type="Proteomes" id="UP001604336">
    <property type="component" value="Unassembled WGS sequence"/>
</dbReference>
<evidence type="ECO:0000256" key="1">
    <source>
        <dbReference type="SAM" id="Phobius"/>
    </source>
</evidence>
<feature type="transmembrane region" description="Helical" evidence="1">
    <location>
        <begin position="274"/>
        <end position="301"/>
    </location>
</feature>
<protein>
    <submittedName>
        <fullName evidence="2">Uncharacterized protein</fullName>
    </submittedName>
</protein>
<sequence>MPLTGNENDGDVQRQLEAPMPWIGMYVAAASLVCSLAMAADVFHGFRTKKLWFPSKYFSINAASLSLLAVVMKLPVDLTTRMWVVTDRLAKVSSLIFMSTAMGNFTTSLGSMNDKEILLNLTALGILVFTVLVNVCIQIIQVRHFLGGREMFTEEIIASIFILLLLVMLSATAIMVPTTKRYLELKYQELLKLASEEELVQAVEFEKITTDKLRAMIKKYWVMAETSSPQFVIVRSVTCSTSGVICLLIAFILVEAHARMAIEYRTFSRTASSYGWSTIWIVLAQSAGVIVGTIAPGFRWLTAVNFMCSEKGQMSFKNAFKIETYWTQRLVEWKESSLPLQIRDRKWRKFLQDAKGLILYLVIRVQILIVLSSKLVQFISVCFMSRIISCFHCIKRLKYIISGVSRIHGLSEPESGVNTEEDLTRYVLLLEGEVELSRKTLKNICNEVDKVIEIGKKQQPKNLKNLLLKIDNFSCIREIDDCQVPSLHYQEPPTCWSLPLVTLSSIAIALPNIPIHSTKWLLSSVNEGLFYVKLIEKSLDRNGVRLNIRNAADVLWVAVELYRKWQDKDLHETSRKGKSSKEILQELSSQAEKTVMEFKRNVKDCLMKNPLNWPVNVIAANSMYQITSTILQVHESDDPLTDEGLFDQLSTMIADVLAACLTNLTRVITMKCHQNAIEDREKSVRQAALLLGETEEILQILQQHKRRSLNPDKSAYIEKWLILMEHGN</sequence>
<dbReference type="EMBL" id="JBFOLK010000008">
    <property type="protein sequence ID" value="KAL2492650.1"/>
    <property type="molecule type" value="Genomic_DNA"/>
</dbReference>
<reference evidence="3" key="1">
    <citation type="submission" date="2024-07" db="EMBL/GenBank/DDBJ databases">
        <title>Two chromosome-level genome assemblies of Korean endemic species Abeliophyllum distichum and Forsythia ovata (Oleaceae).</title>
        <authorList>
            <person name="Jang H."/>
        </authorList>
    </citation>
    <scope>NUCLEOTIDE SEQUENCE [LARGE SCALE GENOMIC DNA]</scope>
</reference>
<organism evidence="2 3">
    <name type="scientific">Abeliophyllum distichum</name>
    <dbReference type="NCBI Taxonomy" id="126358"/>
    <lineage>
        <taxon>Eukaryota</taxon>
        <taxon>Viridiplantae</taxon>
        <taxon>Streptophyta</taxon>
        <taxon>Embryophyta</taxon>
        <taxon>Tracheophyta</taxon>
        <taxon>Spermatophyta</taxon>
        <taxon>Magnoliopsida</taxon>
        <taxon>eudicotyledons</taxon>
        <taxon>Gunneridae</taxon>
        <taxon>Pentapetalae</taxon>
        <taxon>asterids</taxon>
        <taxon>lamiids</taxon>
        <taxon>Lamiales</taxon>
        <taxon>Oleaceae</taxon>
        <taxon>Forsythieae</taxon>
        <taxon>Abeliophyllum</taxon>
    </lineage>
</organism>
<keyword evidence="1" id="KW-1133">Transmembrane helix</keyword>
<dbReference type="PANTHER" id="PTHR35307">
    <property type="entry name" value="PROTEIN, PUTATIVE-RELATED"/>
    <property type="match status" value="1"/>
</dbReference>
<keyword evidence="3" id="KW-1185">Reference proteome</keyword>
<keyword evidence="1" id="KW-0472">Membrane</keyword>
<proteinExistence type="predicted"/>
<comment type="caution">
    <text evidence="2">The sequence shown here is derived from an EMBL/GenBank/DDBJ whole genome shotgun (WGS) entry which is preliminary data.</text>
</comment>
<dbReference type="AlphaFoldDB" id="A0ABD1RW31"/>
<evidence type="ECO:0000313" key="3">
    <source>
        <dbReference type="Proteomes" id="UP001604336"/>
    </source>
</evidence>
<keyword evidence="1" id="KW-0812">Transmembrane</keyword>
<feature type="transmembrane region" description="Helical" evidence="1">
    <location>
        <begin position="88"/>
        <end position="105"/>
    </location>
</feature>
<feature type="transmembrane region" description="Helical" evidence="1">
    <location>
        <begin position="58"/>
        <end position="76"/>
    </location>
</feature>
<feature type="transmembrane region" description="Helical" evidence="1">
    <location>
        <begin position="23"/>
        <end position="46"/>
    </location>
</feature>
<gene>
    <name evidence="2" type="ORF">Adt_28278</name>
</gene>